<dbReference type="RefSeq" id="WP_382395315.1">
    <property type="nucleotide sequence ID" value="NZ_JBHUNA010000038.1"/>
</dbReference>
<gene>
    <name evidence="11" type="ORF">ACFSUO_14295</name>
</gene>
<evidence type="ECO:0000256" key="8">
    <source>
        <dbReference type="ARBA" id="ARBA00023062"/>
    </source>
</evidence>
<dbReference type="InterPro" id="IPR015659">
    <property type="entry name" value="Proline_oxidase"/>
</dbReference>
<comment type="cofactor">
    <cofactor evidence="1">
        <name>FAD</name>
        <dbReference type="ChEBI" id="CHEBI:57692"/>
    </cofactor>
</comment>
<keyword evidence="7" id="KW-0560">Oxidoreductase</keyword>
<dbReference type="Gene3D" id="3.20.20.220">
    <property type="match status" value="1"/>
</dbReference>
<evidence type="ECO:0000256" key="4">
    <source>
        <dbReference type="ARBA" id="ARBA00022630"/>
    </source>
</evidence>
<feature type="domain" description="Proline dehydrogenase" evidence="10">
    <location>
        <begin position="45"/>
        <end position="292"/>
    </location>
</feature>
<keyword evidence="5" id="KW-0547">Nucleotide-binding</keyword>
<organism evidence="11 12">
    <name type="scientific">Lentibacillus juripiscarius</name>
    <dbReference type="NCBI Taxonomy" id="257446"/>
    <lineage>
        <taxon>Bacteria</taxon>
        <taxon>Bacillati</taxon>
        <taxon>Bacillota</taxon>
        <taxon>Bacilli</taxon>
        <taxon>Bacillales</taxon>
        <taxon>Bacillaceae</taxon>
        <taxon>Lentibacillus</taxon>
    </lineage>
</organism>
<comment type="pathway">
    <text evidence="2">Amino-acid degradation; L-proline degradation into L-glutamate; L-glutamate from L-proline: step 1/2.</text>
</comment>
<dbReference type="PIRSF" id="PIRSF000196">
    <property type="entry name" value="Pro_dehydrog"/>
    <property type="match status" value="1"/>
</dbReference>
<dbReference type="SUPFAM" id="SSF51730">
    <property type="entry name" value="FAD-linked oxidoreductase"/>
    <property type="match status" value="1"/>
</dbReference>
<dbReference type="EMBL" id="JBHUNA010000038">
    <property type="protein sequence ID" value="MFD2762125.1"/>
    <property type="molecule type" value="Genomic_DNA"/>
</dbReference>
<keyword evidence="4" id="KW-0285">Flavoprotein</keyword>
<evidence type="ECO:0000256" key="6">
    <source>
        <dbReference type="ARBA" id="ARBA00022827"/>
    </source>
</evidence>
<evidence type="ECO:0000256" key="3">
    <source>
        <dbReference type="ARBA" id="ARBA00012695"/>
    </source>
</evidence>
<dbReference type="PANTHER" id="PTHR13914">
    <property type="entry name" value="PROLINE OXIDASE"/>
    <property type="match status" value="1"/>
</dbReference>
<dbReference type="PANTHER" id="PTHR13914:SF0">
    <property type="entry name" value="PROLINE DEHYDROGENASE 1, MITOCHONDRIAL"/>
    <property type="match status" value="1"/>
</dbReference>
<dbReference type="EC" id="1.5.5.2" evidence="3"/>
<dbReference type="Pfam" id="PF01619">
    <property type="entry name" value="Pro_dh"/>
    <property type="match status" value="1"/>
</dbReference>
<keyword evidence="6" id="KW-0274">FAD</keyword>
<name>A0ABW5V9L4_9BACI</name>
<evidence type="ECO:0000256" key="7">
    <source>
        <dbReference type="ARBA" id="ARBA00023002"/>
    </source>
</evidence>
<protein>
    <recommendedName>
        <fullName evidence="3">proline dehydrogenase</fullName>
        <ecNumber evidence="3">1.5.5.2</ecNumber>
    </recommendedName>
</protein>
<sequence length="332" mass="37948">MTNVTRDFFIGLSNSKFLNAQAKKWGFVLGADKFVAGTTIQSVVDAVKEQNAKGISCTLDNLGEFVSDKGEANQAKEQILAILDTINKQNLDCHLSVKLTQLGLDIDQDYCIANMKDILDTAKQYSIFVNIDMEDYSHYEATLDVLNELREHYDNVGTVIQSYLYRAEEDLSRLKDMRIRLVKGAYKESEEVAFSDKQDIDRNFIKLAKQRLLGNTFTSIATHDHHIINELKAFVDENAIGTDKFEFQMLYGFRNDMQDKLAENGYNFCTYIPFGDDWFGYFMRRLAERPQNMNLIMKDALYTEDNRLKKGPVIAGTAIAAATALTLWRRKK</sequence>
<evidence type="ECO:0000256" key="2">
    <source>
        <dbReference type="ARBA" id="ARBA00004739"/>
    </source>
</evidence>
<evidence type="ECO:0000313" key="12">
    <source>
        <dbReference type="Proteomes" id="UP001597502"/>
    </source>
</evidence>
<keyword evidence="8" id="KW-0642">Proline metabolism</keyword>
<dbReference type="InterPro" id="IPR029041">
    <property type="entry name" value="FAD-linked_oxidoreductase-like"/>
</dbReference>
<proteinExistence type="predicted"/>
<keyword evidence="12" id="KW-1185">Reference proteome</keyword>
<dbReference type="InterPro" id="IPR002872">
    <property type="entry name" value="Proline_DH_dom"/>
</dbReference>
<evidence type="ECO:0000313" key="11">
    <source>
        <dbReference type="EMBL" id="MFD2762125.1"/>
    </source>
</evidence>
<evidence type="ECO:0000256" key="5">
    <source>
        <dbReference type="ARBA" id="ARBA00022741"/>
    </source>
</evidence>
<reference evidence="12" key="1">
    <citation type="journal article" date="2019" name="Int. J. Syst. Evol. Microbiol.">
        <title>The Global Catalogue of Microorganisms (GCM) 10K type strain sequencing project: providing services to taxonomists for standard genome sequencing and annotation.</title>
        <authorList>
            <consortium name="The Broad Institute Genomics Platform"/>
            <consortium name="The Broad Institute Genome Sequencing Center for Infectious Disease"/>
            <person name="Wu L."/>
            <person name="Ma J."/>
        </authorList>
    </citation>
    <scope>NUCLEOTIDE SEQUENCE [LARGE SCALE GENOMIC DNA]</scope>
    <source>
        <strain evidence="12">TISTR 1535</strain>
    </source>
</reference>
<comment type="catalytic activity">
    <reaction evidence="9">
        <text>L-proline + a quinone = (S)-1-pyrroline-5-carboxylate + a quinol + H(+)</text>
        <dbReference type="Rhea" id="RHEA:23784"/>
        <dbReference type="ChEBI" id="CHEBI:15378"/>
        <dbReference type="ChEBI" id="CHEBI:17388"/>
        <dbReference type="ChEBI" id="CHEBI:24646"/>
        <dbReference type="ChEBI" id="CHEBI:60039"/>
        <dbReference type="ChEBI" id="CHEBI:132124"/>
        <dbReference type="EC" id="1.5.5.2"/>
    </reaction>
</comment>
<accession>A0ABW5V9L4</accession>
<evidence type="ECO:0000259" key="10">
    <source>
        <dbReference type="Pfam" id="PF01619"/>
    </source>
</evidence>
<evidence type="ECO:0000256" key="9">
    <source>
        <dbReference type="ARBA" id="ARBA00048779"/>
    </source>
</evidence>
<comment type="caution">
    <text evidence="11">The sequence shown here is derived from an EMBL/GenBank/DDBJ whole genome shotgun (WGS) entry which is preliminary data.</text>
</comment>
<dbReference type="Proteomes" id="UP001597502">
    <property type="component" value="Unassembled WGS sequence"/>
</dbReference>
<dbReference type="InterPro" id="IPR008219">
    <property type="entry name" value="PRODH_bac_arc"/>
</dbReference>
<evidence type="ECO:0000256" key="1">
    <source>
        <dbReference type="ARBA" id="ARBA00001974"/>
    </source>
</evidence>